<evidence type="ECO:0000256" key="10">
    <source>
        <dbReference type="PROSITE-ProRule" id="PRU00182"/>
    </source>
</evidence>
<evidence type="ECO:0000256" key="6">
    <source>
        <dbReference type="ARBA" id="ARBA00022917"/>
    </source>
</evidence>
<organism evidence="13 14">
    <name type="scientific">Candidatus Nealsonbacteria bacterium RIFCSPHIGHO2_01_FULL_43_31</name>
    <dbReference type="NCBI Taxonomy" id="1801665"/>
    <lineage>
        <taxon>Bacteria</taxon>
        <taxon>Candidatus Nealsoniibacteriota</taxon>
    </lineage>
</organism>
<keyword evidence="2 11" id="KW-0436">Ligase</keyword>
<dbReference type="PROSITE" id="PS50889">
    <property type="entry name" value="S4"/>
    <property type="match status" value="1"/>
</dbReference>
<evidence type="ECO:0000256" key="2">
    <source>
        <dbReference type="ARBA" id="ARBA00022598"/>
    </source>
</evidence>
<evidence type="ECO:0000256" key="3">
    <source>
        <dbReference type="ARBA" id="ARBA00022741"/>
    </source>
</evidence>
<dbReference type="Proteomes" id="UP000178721">
    <property type="component" value="Unassembled WGS sequence"/>
</dbReference>
<dbReference type="Gene3D" id="3.40.50.620">
    <property type="entry name" value="HUPs"/>
    <property type="match status" value="1"/>
</dbReference>
<dbReference type="Pfam" id="PF00579">
    <property type="entry name" value="tRNA-synt_1b"/>
    <property type="match status" value="1"/>
</dbReference>
<dbReference type="PANTHER" id="PTHR11766:SF1">
    <property type="entry name" value="TYROSINE--TRNA LIGASE"/>
    <property type="match status" value="1"/>
</dbReference>
<dbReference type="InterPro" id="IPR002307">
    <property type="entry name" value="Tyr-tRNA-ligase"/>
</dbReference>
<dbReference type="SUPFAM" id="SSF52374">
    <property type="entry name" value="Nucleotidylyl transferase"/>
    <property type="match status" value="1"/>
</dbReference>
<dbReference type="EMBL" id="MHMA01000011">
    <property type="protein sequence ID" value="OGZ20460.1"/>
    <property type="molecule type" value="Genomic_DNA"/>
</dbReference>
<keyword evidence="5 10" id="KW-0694">RNA-binding</keyword>
<dbReference type="Gene3D" id="3.10.290.10">
    <property type="entry name" value="RNA-binding S4 domain"/>
    <property type="match status" value="1"/>
</dbReference>
<gene>
    <name evidence="13" type="ORF">A2654_01795</name>
</gene>
<evidence type="ECO:0000256" key="8">
    <source>
        <dbReference type="ARBA" id="ARBA00048248"/>
    </source>
</evidence>
<dbReference type="EC" id="6.1.1.1" evidence="1 9"/>
<name>A0A1G2E523_9BACT</name>
<dbReference type="InterPro" id="IPR014729">
    <property type="entry name" value="Rossmann-like_a/b/a_fold"/>
</dbReference>
<keyword evidence="4 11" id="KW-0067">ATP-binding</keyword>
<evidence type="ECO:0000256" key="4">
    <source>
        <dbReference type="ARBA" id="ARBA00022840"/>
    </source>
</evidence>
<dbReference type="PRINTS" id="PR01040">
    <property type="entry name" value="TRNASYNTHTYR"/>
</dbReference>
<evidence type="ECO:0000256" key="9">
    <source>
        <dbReference type="NCBIfam" id="TIGR00234"/>
    </source>
</evidence>
<dbReference type="Pfam" id="PF22421">
    <property type="entry name" value="SYY_C-terminal"/>
    <property type="match status" value="1"/>
</dbReference>
<comment type="caution">
    <text evidence="13">The sequence shown here is derived from an EMBL/GenBank/DDBJ whole genome shotgun (WGS) entry which is preliminary data.</text>
</comment>
<dbReference type="CDD" id="cd00805">
    <property type="entry name" value="TyrRS_core"/>
    <property type="match status" value="1"/>
</dbReference>
<evidence type="ECO:0000313" key="13">
    <source>
        <dbReference type="EMBL" id="OGZ20460.1"/>
    </source>
</evidence>
<dbReference type="InterPro" id="IPR024088">
    <property type="entry name" value="Tyr-tRNA-ligase_bac-type"/>
</dbReference>
<dbReference type="GO" id="GO:0006437">
    <property type="term" value="P:tyrosyl-tRNA aminoacylation"/>
    <property type="evidence" value="ECO:0007669"/>
    <property type="project" value="UniProtKB-UniRule"/>
</dbReference>
<proteinExistence type="inferred from homology"/>
<dbReference type="AlphaFoldDB" id="A0A1G2E523"/>
<evidence type="ECO:0000313" key="14">
    <source>
        <dbReference type="Proteomes" id="UP000178721"/>
    </source>
</evidence>
<dbReference type="InterPro" id="IPR054608">
    <property type="entry name" value="SYY-like_C"/>
</dbReference>
<dbReference type="GO" id="GO:0005829">
    <property type="term" value="C:cytosol"/>
    <property type="evidence" value="ECO:0007669"/>
    <property type="project" value="TreeGrafter"/>
</dbReference>
<dbReference type="GO" id="GO:0005524">
    <property type="term" value="F:ATP binding"/>
    <property type="evidence" value="ECO:0007669"/>
    <property type="project" value="UniProtKB-KW"/>
</dbReference>
<evidence type="ECO:0000256" key="7">
    <source>
        <dbReference type="ARBA" id="ARBA00023146"/>
    </source>
</evidence>
<comment type="similarity">
    <text evidence="11">Belongs to the class-I aminoacyl-tRNA synthetase family.</text>
</comment>
<accession>A0A1G2E523</accession>
<dbReference type="GO" id="GO:0003723">
    <property type="term" value="F:RNA binding"/>
    <property type="evidence" value="ECO:0007669"/>
    <property type="project" value="UniProtKB-KW"/>
</dbReference>
<dbReference type="SUPFAM" id="SSF55174">
    <property type="entry name" value="Alpha-L RNA-binding motif"/>
    <property type="match status" value="1"/>
</dbReference>
<dbReference type="GO" id="GO:0004831">
    <property type="term" value="F:tyrosine-tRNA ligase activity"/>
    <property type="evidence" value="ECO:0007669"/>
    <property type="project" value="UniProtKB-UniRule"/>
</dbReference>
<keyword evidence="6 11" id="KW-0648">Protein biosynthesis</keyword>
<evidence type="ECO:0000256" key="1">
    <source>
        <dbReference type="ARBA" id="ARBA00013160"/>
    </source>
</evidence>
<dbReference type="NCBIfam" id="TIGR00234">
    <property type="entry name" value="tyrS"/>
    <property type="match status" value="1"/>
</dbReference>
<dbReference type="InterPro" id="IPR036986">
    <property type="entry name" value="S4_RNA-bd_sf"/>
</dbReference>
<keyword evidence="7 11" id="KW-0030">Aminoacyl-tRNA synthetase</keyword>
<sequence length="397" mass="45213">MKILTDPQSIKELLTRGVEEIIERENIEKKMKSGKRLRVKLGIDPTSPNIHLGRAIPLLKLKDFQELGHKIVLIIGDFTGVIGDTSDKDSERPMLSEEQVKKNMGSYIEQAKKIVNIKECEVRYNGEWLKKLNYYEIGRQADAFSLNEFISRENIKRRLDEGKRISLRELLYPLMQGYDSVMTKVDIEIGGTDQRFNLLAGRKLQRVYGQEPQDIITNPLIEGLDGRKMSSSWGNTINLFDSAGEMYGKIMSLKDELIIKYFVLATRVSLIEVGKYEKELAAGGNPKDYKMKLALEIVAAYHGKQAAEKAGQEFQKVFRDKELPSDIPEVLIKEQEIDILDLLIKSKMALSKADARRLITQGGVVIDSEIQKDWKKVVKIKKGEVIRAGKRKFAKII</sequence>
<evidence type="ECO:0000256" key="11">
    <source>
        <dbReference type="RuleBase" id="RU363036"/>
    </source>
</evidence>
<dbReference type="CDD" id="cd00165">
    <property type="entry name" value="S4"/>
    <property type="match status" value="1"/>
</dbReference>
<comment type="catalytic activity">
    <reaction evidence="8">
        <text>tRNA(Tyr) + L-tyrosine + ATP = L-tyrosyl-tRNA(Tyr) + AMP + diphosphate + H(+)</text>
        <dbReference type="Rhea" id="RHEA:10220"/>
        <dbReference type="Rhea" id="RHEA-COMP:9706"/>
        <dbReference type="Rhea" id="RHEA-COMP:9707"/>
        <dbReference type="ChEBI" id="CHEBI:15378"/>
        <dbReference type="ChEBI" id="CHEBI:30616"/>
        <dbReference type="ChEBI" id="CHEBI:33019"/>
        <dbReference type="ChEBI" id="CHEBI:58315"/>
        <dbReference type="ChEBI" id="CHEBI:78442"/>
        <dbReference type="ChEBI" id="CHEBI:78536"/>
        <dbReference type="ChEBI" id="CHEBI:456215"/>
        <dbReference type="EC" id="6.1.1.1"/>
    </reaction>
</comment>
<dbReference type="InterPro" id="IPR002305">
    <property type="entry name" value="aa-tRNA-synth_Ic"/>
</dbReference>
<evidence type="ECO:0000256" key="5">
    <source>
        <dbReference type="ARBA" id="ARBA00022884"/>
    </source>
</evidence>
<reference evidence="13 14" key="1">
    <citation type="journal article" date="2016" name="Nat. Commun.">
        <title>Thousands of microbial genomes shed light on interconnected biogeochemical processes in an aquifer system.</title>
        <authorList>
            <person name="Anantharaman K."/>
            <person name="Brown C.T."/>
            <person name="Hug L.A."/>
            <person name="Sharon I."/>
            <person name="Castelle C.J."/>
            <person name="Probst A.J."/>
            <person name="Thomas B.C."/>
            <person name="Singh A."/>
            <person name="Wilkins M.J."/>
            <person name="Karaoz U."/>
            <person name="Brodie E.L."/>
            <person name="Williams K.H."/>
            <person name="Hubbard S.S."/>
            <person name="Banfield J.F."/>
        </authorList>
    </citation>
    <scope>NUCLEOTIDE SEQUENCE [LARGE SCALE GENOMIC DNA]</scope>
</reference>
<dbReference type="Gene3D" id="1.10.240.10">
    <property type="entry name" value="Tyrosyl-Transfer RNA Synthetase"/>
    <property type="match status" value="1"/>
</dbReference>
<feature type="domain" description="Tyrosine--tRNA ligase SYY-like C-terminal" evidence="12">
    <location>
        <begin position="323"/>
        <end position="394"/>
    </location>
</feature>
<evidence type="ECO:0000259" key="12">
    <source>
        <dbReference type="Pfam" id="PF22421"/>
    </source>
</evidence>
<dbReference type="PANTHER" id="PTHR11766">
    <property type="entry name" value="TYROSYL-TRNA SYNTHETASE"/>
    <property type="match status" value="1"/>
</dbReference>
<keyword evidence="3 11" id="KW-0547">Nucleotide-binding</keyword>
<protein>
    <recommendedName>
        <fullName evidence="1 9">Tyrosine--tRNA ligase</fullName>
        <ecNumber evidence="1 9">6.1.1.1</ecNumber>
    </recommendedName>
</protein>